<dbReference type="PANTHER" id="PTHR35011:SF2">
    <property type="entry name" value="2,3-DIKETO-L-GULONATE TRAP TRANSPORTER SMALL PERMEASE PROTEIN YIAM"/>
    <property type="match status" value="1"/>
</dbReference>
<evidence type="ECO:0000256" key="3">
    <source>
        <dbReference type="ARBA" id="ARBA00022475"/>
    </source>
</evidence>
<dbReference type="GO" id="GO:0015740">
    <property type="term" value="P:C4-dicarboxylate transport"/>
    <property type="evidence" value="ECO:0007669"/>
    <property type="project" value="TreeGrafter"/>
</dbReference>
<dbReference type="PANTHER" id="PTHR35011">
    <property type="entry name" value="2,3-DIKETO-L-GULONATE TRAP TRANSPORTER SMALL PERMEASE PROTEIN YIAM"/>
    <property type="match status" value="1"/>
</dbReference>
<dbReference type="GO" id="GO:0022857">
    <property type="term" value="F:transmembrane transporter activity"/>
    <property type="evidence" value="ECO:0007669"/>
    <property type="project" value="TreeGrafter"/>
</dbReference>
<name>A0A484SJ48_9ZZZZ</name>
<evidence type="ECO:0000313" key="11">
    <source>
        <dbReference type="EMBL" id="VFR61309.1"/>
    </source>
</evidence>
<sequence>MDSMLEAGATAADTSTRQTVSAKLSRYLELSLGLVFCGVVVLNFASAALRYLGGRAILGADEIQVYAMVWLVFVGAAIAAARRMHLCMDVFTARLSGRVAWWRDMLESLLAVVVCATMSWVSLRFVMQIQAMGQLSDGAGIPMWIAHTAVLIGFGAMALISLVSLVSGLLQARTARPN</sequence>
<protein>
    <submittedName>
        <fullName evidence="11">TRAP-type C4-dicarboxylate transport system, small permease component</fullName>
    </submittedName>
</protein>
<organism evidence="11">
    <name type="scientific">plant metagenome</name>
    <dbReference type="NCBI Taxonomy" id="1297885"/>
    <lineage>
        <taxon>unclassified sequences</taxon>
        <taxon>metagenomes</taxon>
        <taxon>organismal metagenomes</taxon>
    </lineage>
</organism>
<feature type="transmembrane region" description="Helical" evidence="8">
    <location>
        <begin position="143"/>
        <end position="170"/>
    </location>
</feature>
<dbReference type="EMBL" id="CAADIA010000006">
    <property type="protein sequence ID" value="VFR32466.1"/>
    <property type="molecule type" value="Genomic_DNA"/>
</dbReference>
<reference evidence="11" key="1">
    <citation type="submission" date="2019-03" db="EMBL/GenBank/DDBJ databases">
        <authorList>
            <person name="Danneels B."/>
        </authorList>
    </citation>
    <scope>NUCLEOTIDE SEQUENCE</scope>
</reference>
<keyword evidence="7 8" id="KW-0472">Membrane</keyword>
<evidence type="ECO:0000259" key="9">
    <source>
        <dbReference type="Pfam" id="PF04290"/>
    </source>
</evidence>
<feature type="transmembrane region" description="Helical" evidence="8">
    <location>
        <begin position="101"/>
        <end position="123"/>
    </location>
</feature>
<evidence type="ECO:0000256" key="6">
    <source>
        <dbReference type="ARBA" id="ARBA00022989"/>
    </source>
</evidence>
<evidence type="ECO:0000256" key="7">
    <source>
        <dbReference type="ARBA" id="ARBA00023136"/>
    </source>
</evidence>
<keyword evidence="6 8" id="KW-1133">Transmembrane helix</keyword>
<evidence type="ECO:0000256" key="1">
    <source>
        <dbReference type="ARBA" id="ARBA00004429"/>
    </source>
</evidence>
<evidence type="ECO:0000256" key="5">
    <source>
        <dbReference type="ARBA" id="ARBA00022692"/>
    </source>
</evidence>
<dbReference type="EMBL" id="CAADIF010000005">
    <property type="protein sequence ID" value="VFR61309.1"/>
    <property type="molecule type" value="Genomic_DNA"/>
</dbReference>
<keyword evidence="5 8" id="KW-0812">Transmembrane</keyword>
<feature type="domain" description="Tripartite ATP-independent periplasmic transporters DctQ component" evidence="9">
    <location>
        <begin position="40"/>
        <end position="169"/>
    </location>
</feature>
<keyword evidence="2" id="KW-0813">Transport</keyword>
<dbReference type="GO" id="GO:0005886">
    <property type="term" value="C:plasma membrane"/>
    <property type="evidence" value="ECO:0007669"/>
    <property type="project" value="UniProtKB-SubCell"/>
</dbReference>
<proteinExistence type="predicted"/>
<evidence type="ECO:0000313" key="10">
    <source>
        <dbReference type="EMBL" id="VFR32466.1"/>
    </source>
</evidence>
<dbReference type="InterPro" id="IPR055348">
    <property type="entry name" value="DctQ"/>
</dbReference>
<dbReference type="InterPro" id="IPR007387">
    <property type="entry name" value="TRAP_DctQ"/>
</dbReference>
<feature type="transmembrane region" description="Helical" evidence="8">
    <location>
        <begin position="63"/>
        <end position="81"/>
    </location>
</feature>
<keyword evidence="4" id="KW-0997">Cell inner membrane</keyword>
<feature type="transmembrane region" description="Helical" evidence="8">
    <location>
        <begin position="27"/>
        <end position="51"/>
    </location>
</feature>
<gene>
    <name evidence="10" type="ORF">ANK1_4171</name>
    <name evidence="11" type="ORF">ANK2_4172</name>
</gene>
<dbReference type="AlphaFoldDB" id="A0A484SJ48"/>
<comment type="subcellular location">
    <subcellularLocation>
        <location evidence="1">Cell inner membrane</location>
        <topology evidence="1">Multi-pass membrane protein</topology>
    </subcellularLocation>
</comment>
<evidence type="ECO:0000256" key="2">
    <source>
        <dbReference type="ARBA" id="ARBA00022448"/>
    </source>
</evidence>
<evidence type="ECO:0000256" key="8">
    <source>
        <dbReference type="SAM" id="Phobius"/>
    </source>
</evidence>
<evidence type="ECO:0000256" key="4">
    <source>
        <dbReference type="ARBA" id="ARBA00022519"/>
    </source>
</evidence>
<dbReference type="Pfam" id="PF04290">
    <property type="entry name" value="DctQ"/>
    <property type="match status" value="1"/>
</dbReference>
<accession>A0A484SJ48</accession>
<keyword evidence="3" id="KW-1003">Cell membrane</keyword>